<comment type="caution">
    <text evidence="2">The sequence shown here is derived from an EMBL/GenBank/DDBJ whole genome shotgun (WGS) entry which is preliminary data.</text>
</comment>
<dbReference type="Proteomes" id="UP000342249">
    <property type="component" value="Unassembled WGS sequence"/>
</dbReference>
<sequence>MEKKKPKSKQGDSIIVGAIIWSLMGIGMGVFHIITKREGALAWFILGVPALICLIYLLRKTKNNTNERYEDERKKFVSDKSKSMSFDKLFIFMVIFEILIQIGKIKMDSYDVIMVIIGSALIIQFISYLVCKSKY</sequence>
<evidence type="ECO:0000256" key="1">
    <source>
        <dbReference type="SAM" id="Phobius"/>
    </source>
</evidence>
<dbReference type="AlphaFoldDB" id="A0A5N7IUH9"/>
<dbReference type="RefSeq" id="WP_152753753.1">
    <property type="nucleotide sequence ID" value="NZ_SPSE01000053.1"/>
</dbReference>
<feature type="transmembrane region" description="Helical" evidence="1">
    <location>
        <begin position="40"/>
        <end position="58"/>
    </location>
</feature>
<gene>
    <name evidence="2" type="ORF">E4V82_21150</name>
</gene>
<proteinExistence type="predicted"/>
<organism evidence="2 3">
    <name type="scientific">Clostridium estertheticum</name>
    <dbReference type="NCBI Taxonomy" id="238834"/>
    <lineage>
        <taxon>Bacteria</taxon>
        <taxon>Bacillati</taxon>
        <taxon>Bacillota</taxon>
        <taxon>Clostridia</taxon>
        <taxon>Eubacteriales</taxon>
        <taxon>Clostridiaceae</taxon>
        <taxon>Clostridium</taxon>
    </lineage>
</organism>
<evidence type="ECO:0000313" key="2">
    <source>
        <dbReference type="EMBL" id="MPQ64587.1"/>
    </source>
</evidence>
<keyword evidence="1" id="KW-0812">Transmembrane</keyword>
<accession>A0A5N7IUH9</accession>
<feature type="transmembrane region" description="Helical" evidence="1">
    <location>
        <begin position="112"/>
        <end position="131"/>
    </location>
</feature>
<evidence type="ECO:0000313" key="3">
    <source>
        <dbReference type="Proteomes" id="UP000342249"/>
    </source>
</evidence>
<name>A0A5N7IUH9_9CLOT</name>
<keyword evidence="1" id="KW-0472">Membrane</keyword>
<feature type="transmembrane region" description="Helical" evidence="1">
    <location>
        <begin position="89"/>
        <end position="106"/>
    </location>
</feature>
<protein>
    <submittedName>
        <fullName evidence="2">DUF2178 domain-containing protein</fullName>
    </submittedName>
</protein>
<dbReference type="Pfam" id="PF09946">
    <property type="entry name" value="DUF2178"/>
    <property type="match status" value="1"/>
</dbReference>
<dbReference type="InterPro" id="IPR019235">
    <property type="entry name" value="DUF2178_TM"/>
</dbReference>
<keyword evidence="1" id="KW-1133">Transmembrane helix</keyword>
<dbReference type="EMBL" id="SPSF01000052">
    <property type="protein sequence ID" value="MPQ64587.1"/>
    <property type="molecule type" value="Genomic_DNA"/>
</dbReference>
<feature type="transmembrane region" description="Helical" evidence="1">
    <location>
        <begin position="12"/>
        <end position="34"/>
    </location>
</feature>
<reference evidence="2 3" key="1">
    <citation type="journal article" date="2019" name="Lett. Appl. Microbiol.">
        <title>A case of 'blown pack' spoilage of vacuum-packaged pork likely associated with Clostridium estertheticum in Canada.</title>
        <authorList>
            <person name="Zhang P."/>
            <person name="Ward P."/>
            <person name="McMullen L.M."/>
            <person name="Yang X."/>
        </authorList>
    </citation>
    <scope>NUCLEOTIDE SEQUENCE [LARGE SCALE GENOMIC DNA]</scope>
    <source>
        <strain evidence="2 3">MA19</strain>
    </source>
</reference>